<name>A0A917I7R4_9HYPH</name>
<reference evidence="2" key="2">
    <citation type="submission" date="2020-09" db="EMBL/GenBank/DDBJ databases">
        <authorList>
            <person name="Sun Q."/>
            <person name="Zhou Y."/>
        </authorList>
    </citation>
    <scope>NUCLEOTIDE SEQUENCE</scope>
    <source>
        <strain evidence="2">CGMCC 1.12214</strain>
    </source>
</reference>
<comment type="caution">
    <text evidence="2">The sequence shown here is derived from an EMBL/GenBank/DDBJ whole genome shotgun (WGS) entry which is preliminary data.</text>
</comment>
<evidence type="ECO:0000313" key="2">
    <source>
        <dbReference type="EMBL" id="GGH23080.1"/>
    </source>
</evidence>
<keyword evidence="1" id="KW-1133">Transmembrane helix</keyword>
<keyword evidence="1" id="KW-0472">Membrane</keyword>
<evidence type="ECO:0000256" key="1">
    <source>
        <dbReference type="SAM" id="Phobius"/>
    </source>
</evidence>
<sequence length="52" mass="5690">MGRGIGHCKAQEARMTELTAMRLRRLVRRTIEVSILMYLASGVAAAMLTVGV</sequence>
<reference evidence="2" key="1">
    <citation type="journal article" date="2014" name="Int. J. Syst. Evol. Microbiol.">
        <title>Complete genome sequence of Corynebacterium casei LMG S-19264T (=DSM 44701T), isolated from a smear-ripened cheese.</title>
        <authorList>
            <consortium name="US DOE Joint Genome Institute (JGI-PGF)"/>
            <person name="Walter F."/>
            <person name="Albersmeier A."/>
            <person name="Kalinowski J."/>
            <person name="Ruckert C."/>
        </authorList>
    </citation>
    <scope>NUCLEOTIDE SEQUENCE</scope>
    <source>
        <strain evidence="2">CGMCC 1.12214</strain>
    </source>
</reference>
<dbReference type="Proteomes" id="UP000603912">
    <property type="component" value="Unassembled WGS sequence"/>
</dbReference>
<feature type="transmembrane region" description="Helical" evidence="1">
    <location>
        <begin position="31"/>
        <end position="50"/>
    </location>
</feature>
<keyword evidence="3" id="KW-1185">Reference proteome</keyword>
<protein>
    <submittedName>
        <fullName evidence="2">Uncharacterized protein</fullName>
    </submittedName>
</protein>
<organism evidence="2 3">
    <name type="scientific">Alsobacter metallidurans</name>
    <dbReference type="NCBI Taxonomy" id="340221"/>
    <lineage>
        <taxon>Bacteria</taxon>
        <taxon>Pseudomonadati</taxon>
        <taxon>Pseudomonadota</taxon>
        <taxon>Alphaproteobacteria</taxon>
        <taxon>Hyphomicrobiales</taxon>
        <taxon>Alsobacteraceae</taxon>
        <taxon>Alsobacter</taxon>
    </lineage>
</organism>
<proteinExistence type="predicted"/>
<evidence type="ECO:0000313" key="3">
    <source>
        <dbReference type="Proteomes" id="UP000603912"/>
    </source>
</evidence>
<dbReference type="AlphaFoldDB" id="A0A917I7R4"/>
<dbReference type="EMBL" id="BMES01000002">
    <property type="protein sequence ID" value="GGH23080.1"/>
    <property type="molecule type" value="Genomic_DNA"/>
</dbReference>
<accession>A0A917I7R4</accession>
<keyword evidence="1" id="KW-0812">Transmembrane</keyword>
<gene>
    <name evidence="2" type="ORF">GCM10007036_28580</name>
</gene>